<feature type="compositionally biased region" description="Acidic residues" evidence="1">
    <location>
        <begin position="54"/>
        <end position="79"/>
    </location>
</feature>
<gene>
    <name evidence="2" type="ORF">ACFOKJ_16475</name>
</gene>
<evidence type="ECO:0000313" key="2">
    <source>
        <dbReference type="EMBL" id="MFC3627718.1"/>
    </source>
</evidence>
<feature type="region of interest" description="Disordered" evidence="1">
    <location>
        <begin position="450"/>
        <end position="471"/>
    </location>
</feature>
<feature type="region of interest" description="Disordered" evidence="1">
    <location>
        <begin position="45"/>
        <end position="83"/>
    </location>
</feature>
<evidence type="ECO:0000256" key="1">
    <source>
        <dbReference type="SAM" id="MobiDB-lite"/>
    </source>
</evidence>
<comment type="caution">
    <text evidence="2">The sequence shown here is derived from an EMBL/GenBank/DDBJ whole genome shotgun (WGS) entry which is preliminary data.</text>
</comment>
<protein>
    <submittedName>
        <fullName evidence="2">Uncharacterized protein</fullName>
    </submittedName>
</protein>
<accession>A0ABV7TY91</accession>
<proteinExistence type="predicted"/>
<feature type="compositionally biased region" description="Pro residues" evidence="1">
    <location>
        <begin position="460"/>
        <end position="470"/>
    </location>
</feature>
<keyword evidence="3" id="KW-1185">Reference proteome</keyword>
<dbReference type="EMBL" id="JBHRYH010000046">
    <property type="protein sequence ID" value="MFC3627718.1"/>
    <property type="molecule type" value="Genomic_DNA"/>
</dbReference>
<dbReference type="Proteomes" id="UP001595636">
    <property type="component" value="Unassembled WGS sequence"/>
</dbReference>
<name>A0ABV7TY91_9NEIS</name>
<sequence length="707" mass="74195">MSDPKQSDNGWSLQDLPVLTEVVAESAGELEVPAFDFSAELDELARSMPAQSEPELELPPELSLDDVLGEESQPDDDAASLDASKLIERLPSLDLEVDEPGDLSLDDVLPGLVPVADAGSEPVADADFAFDLSAEPQAEPSPPSAEAGLDALFARARFEPVLQSDVDVFAADDYDQHAGNPAAALNVLQAQLEQFAEPSEMPELPADAFLSQGAEPAVALIEAAEPDPVWAENWQPEPAPVVEDVPLPPVVSDVLAAEPPLLETVAAEDAALPPADAWPEHEQLPPEAAQLVAEPWPLPPVLAEAVQDEAVQDVGQGAEAVSQPQPDADADASQFHVSLDDLLASLQPAAPAEVPSVAVGADSTVLANDWPAAATLPEPLVADESVPELSASGEPAMADTIDDWELPAPPADTVLLTEPAPVELAPAVAEPAAEDGWPQEMLDDAVVAVDGEPDADEPPAPEPMTPPPEAPAVLQSISIDSLPSGVLGGGLGAVDVASLAAAAQLGAAAGSLPGGSDWPLRQPLRADASARDVELDWARDLHAEPPQGIALQDEPEAMVMRSRRLGGVEFAVQEVEPRDEPASPPFTMAEQDEPVPPFTMAPAPEPQALSASSIRVESVTPPLAAMAALGSVNEEALIEALYARVLPRMKVELTLWMQDALEQQAKQLISGVMQQMKEDFDMMLAQSLKESLREALDEVAPQHNKDN</sequence>
<dbReference type="RefSeq" id="WP_390281652.1">
    <property type="nucleotide sequence ID" value="NZ_JBHRYH010000046.1"/>
</dbReference>
<evidence type="ECO:0000313" key="3">
    <source>
        <dbReference type="Proteomes" id="UP001595636"/>
    </source>
</evidence>
<organism evidence="2 3">
    <name type="scientific">Vogesella amnigena</name>
    <dbReference type="NCBI Taxonomy" id="1507449"/>
    <lineage>
        <taxon>Bacteria</taxon>
        <taxon>Pseudomonadati</taxon>
        <taxon>Pseudomonadota</taxon>
        <taxon>Betaproteobacteria</taxon>
        <taxon>Neisseriales</taxon>
        <taxon>Chromobacteriaceae</taxon>
        <taxon>Vogesella</taxon>
    </lineage>
</organism>
<reference evidence="3" key="1">
    <citation type="journal article" date="2019" name="Int. J. Syst. Evol. Microbiol.">
        <title>The Global Catalogue of Microorganisms (GCM) 10K type strain sequencing project: providing services to taxonomists for standard genome sequencing and annotation.</title>
        <authorList>
            <consortium name="The Broad Institute Genomics Platform"/>
            <consortium name="The Broad Institute Genome Sequencing Center for Infectious Disease"/>
            <person name="Wu L."/>
            <person name="Ma J."/>
        </authorList>
    </citation>
    <scope>NUCLEOTIDE SEQUENCE [LARGE SCALE GENOMIC DNA]</scope>
    <source>
        <strain evidence="3">KCTC 42195</strain>
    </source>
</reference>